<accession>A0ABS8Z1R5</accession>
<dbReference type="EMBL" id="JAJVCN010000001">
    <property type="protein sequence ID" value="MCE7001876.1"/>
    <property type="molecule type" value="Genomic_DNA"/>
</dbReference>
<keyword evidence="2" id="KW-1185">Reference proteome</keyword>
<dbReference type="InterPro" id="IPR035944">
    <property type="entry name" value="YfbM-like_sf"/>
</dbReference>
<dbReference type="SUPFAM" id="SSF111069">
    <property type="entry name" value="Hypothetical protein yfbM"/>
    <property type="match status" value="1"/>
</dbReference>
<comment type="caution">
    <text evidence="1">The sequence shown here is derived from an EMBL/GenBank/DDBJ whole genome shotgun (WGS) entry which is preliminary data.</text>
</comment>
<evidence type="ECO:0000313" key="2">
    <source>
        <dbReference type="Proteomes" id="UP001521150"/>
    </source>
</evidence>
<evidence type="ECO:0000313" key="1">
    <source>
        <dbReference type="EMBL" id="MCE7001876.1"/>
    </source>
</evidence>
<name>A0ABS8Z1R5_9PSEU</name>
<dbReference type="Proteomes" id="UP001521150">
    <property type="component" value="Unassembled WGS sequence"/>
</dbReference>
<gene>
    <name evidence="1" type="ORF">LWC34_03350</name>
</gene>
<dbReference type="Gene3D" id="3.40.1760.10">
    <property type="entry name" value="YfbM-like super family"/>
    <property type="match status" value="1"/>
</dbReference>
<dbReference type="RefSeq" id="WP_233722927.1">
    <property type="nucleotide sequence ID" value="NZ_JAJVCN010000001.1"/>
</dbReference>
<protein>
    <submittedName>
        <fullName evidence="1">YfbM family protein</fullName>
    </submittedName>
</protein>
<organism evidence="1 2">
    <name type="scientific">Kibdelosporangium philippinense</name>
    <dbReference type="NCBI Taxonomy" id="211113"/>
    <lineage>
        <taxon>Bacteria</taxon>
        <taxon>Bacillati</taxon>
        <taxon>Actinomycetota</taxon>
        <taxon>Actinomycetes</taxon>
        <taxon>Pseudonocardiales</taxon>
        <taxon>Pseudonocardiaceae</taxon>
        <taxon>Kibdelosporangium</taxon>
    </lineage>
</organism>
<sequence length="163" mass="18068">MGMIGSYLRVSAAELAKVIDDPEWGIEHAGEAMEAEYDSASEARVWDTDKAWHAIAFLLERRNFPVDIVYGEVEFTQLEWVYGPPKYLTAQHVKEAAHALSELPFAALVEGVDPAALTAAEIYPGWDWASDDCLEYVADNYADLLPFFQAAANADEAIVVWIA</sequence>
<proteinExistence type="predicted"/>
<reference evidence="1 2" key="1">
    <citation type="submission" date="2021-12" db="EMBL/GenBank/DDBJ databases">
        <title>Genome sequence of Kibdelosporangium philippinense ATCC 49844.</title>
        <authorList>
            <person name="Fedorov E.A."/>
            <person name="Omeragic M."/>
            <person name="Shalygina K.F."/>
            <person name="Maclea K.S."/>
        </authorList>
    </citation>
    <scope>NUCLEOTIDE SEQUENCE [LARGE SCALE GENOMIC DNA]</scope>
    <source>
        <strain evidence="1 2">ATCC 49844</strain>
    </source>
</reference>
<dbReference type="Pfam" id="PF08974">
    <property type="entry name" value="DUF1877"/>
    <property type="match status" value="1"/>
</dbReference>
<dbReference type="InterPro" id="IPR015068">
    <property type="entry name" value="DUF1877"/>
</dbReference>